<name>A0A2T5J2K5_9GAMM</name>
<feature type="chain" id="PRO_5031068405" evidence="1">
    <location>
        <begin position="19"/>
        <end position="96"/>
    </location>
</feature>
<feature type="domain" description="Helix-hairpin-helix DNA-binding motif class 1" evidence="2">
    <location>
        <begin position="41"/>
        <end position="60"/>
    </location>
</feature>
<feature type="signal peptide" evidence="1">
    <location>
        <begin position="1"/>
        <end position="18"/>
    </location>
</feature>
<dbReference type="InterPro" id="IPR051675">
    <property type="entry name" value="Endo/Exo/Phosphatase_dom_1"/>
</dbReference>
<dbReference type="InterPro" id="IPR010994">
    <property type="entry name" value="RuvA_2-like"/>
</dbReference>
<evidence type="ECO:0000313" key="3">
    <source>
        <dbReference type="EMBL" id="PTQ90642.1"/>
    </source>
</evidence>
<keyword evidence="1" id="KW-0732">Signal</keyword>
<dbReference type="SUPFAM" id="SSF47781">
    <property type="entry name" value="RuvA domain 2-like"/>
    <property type="match status" value="1"/>
</dbReference>
<dbReference type="EMBL" id="QAON01000002">
    <property type="protein sequence ID" value="PTQ90642.1"/>
    <property type="molecule type" value="Genomic_DNA"/>
</dbReference>
<dbReference type="SMART" id="SM00278">
    <property type="entry name" value="HhH1"/>
    <property type="match status" value="2"/>
</dbReference>
<dbReference type="GO" id="GO:0006281">
    <property type="term" value="P:DNA repair"/>
    <property type="evidence" value="ECO:0007669"/>
    <property type="project" value="InterPro"/>
</dbReference>
<evidence type="ECO:0000256" key="1">
    <source>
        <dbReference type="SAM" id="SignalP"/>
    </source>
</evidence>
<evidence type="ECO:0000259" key="2">
    <source>
        <dbReference type="SMART" id="SM00278"/>
    </source>
</evidence>
<dbReference type="OrthoDB" id="9790239at2"/>
<dbReference type="PANTHER" id="PTHR21180:SF32">
    <property type="entry name" value="ENDONUCLEASE_EXONUCLEASE_PHOSPHATASE FAMILY DOMAIN-CONTAINING PROTEIN 1"/>
    <property type="match status" value="1"/>
</dbReference>
<gene>
    <name evidence="3" type="ORF">C8N29_10241</name>
</gene>
<keyword evidence="4" id="KW-1185">Reference proteome</keyword>
<feature type="domain" description="Helix-hairpin-helix DNA-binding motif class 1" evidence="2">
    <location>
        <begin position="71"/>
        <end position="90"/>
    </location>
</feature>
<accession>A0A2T5J2K5</accession>
<evidence type="ECO:0000313" key="4">
    <source>
        <dbReference type="Proteomes" id="UP000244223"/>
    </source>
</evidence>
<dbReference type="Proteomes" id="UP000244223">
    <property type="component" value="Unassembled WGS sequence"/>
</dbReference>
<sequence>MKWIFLYLFLSLAVFANANDDLLCPVDTPSIKININTATPEQLMQLKGIGKAKAAAIIAWREQNGAFTSLADVDEVKGIGAAFLEKNKDVIVFDDK</sequence>
<dbReference type="GO" id="GO:0015627">
    <property type="term" value="C:type II protein secretion system complex"/>
    <property type="evidence" value="ECO:0007669"/>
    <property type="project" value="TreeGrafter"/>
</dbReference>
<dbReference type="Pfam" id="PF12836">
    <property type="entry name" value="HHH_3"/>
    <property type="match status" value="1"/>
</dbReference>
<organism evidence="3 4">
    <name type="scientific">Agitococcus lubricus</name>
    <dbReference type="NCBI Taxonomy" id="1077255"/>
    <lineage>
        <taxon>Bacteria</taxon>
        <taxon>Pseudomonadati</taxon>
        <taxon>Pseudomonadota</taxon>
        <taxon>Gammaproteobacteria</taxon>
        <taxon>Moraxellales</taxon>
        <taxon>Moraxellaceae</taxon>
        <taxon>Agitococcus</taxon>
    </lineage>
</organism>
<protein>
    <submittedName>
        <fullName evidence="3">Competence protein ComEA</fullName>
    </submittedName>
</protein>
<reference evidence="3 4" key="1">
    <citation type="submission" date="2018-04" db="EMBL/GenBank/DDBJ databases">
        <title>Genomic Encyclopedia of Archaeal and Bacterial Type Strains, Phase II (KMG-II): from individual species to whole genera.</title>
        <authorList>
            <person name="Goeker M."/>
        </authorList>
    </citation>
    <scope>NUCLEOTIDE SEQUENCE [LARGE SCALE GENOMIC DNA]</scope>
    <source>
        <strain evidence="3 4">DSM 5822</strain>
    </source>
</reference>
<comment type="caution">
    <text evidence="3">The sequence shown here is derived from an EMBL/GenBank/DDBJ whole genome shotgun (WGS) entry which is preliminary data.</text>
</comment>
<dbReference type="GO" id="GO:0003677">
    <property type="term" value="F:DNA binding"/>
    <property type="evidence" value="ECO:0007669"/>
    <property type="project" value="InterPro"/>
</dbReference>
<dbReference type="Gene3D" id="1.10.150.280">
    <property type="entry name" value="AF1531-like domain"/>
    <property type="match status" value="1"/>
</dbReference>
<dbReference type="InterPro" id="IPR004509">
    <property type="entry name" value="Competence_ComEA_HhH"/>
</dbReference>
<dbReference type="AlphaFoldDB" id="A0A2T5J2K5"/>
<dbReference type="GO" id="GO:0015628">
    <property type="term" value="P:protein secretion by the type II secretion system"/>
    <property type="evidence" value="ECO:0007669"/>
    <property type="project" value="TreeGrafter"/>
</dbReference>
<dbReference type="InterPro" id="IPR003583">
    <property type="entry name" value="Hlx-hairpin-Hlx_DNA-bd_motif"/>
</dbReference>
<dbReference type="PANTHER" id="PTHR21180">
    <property type="entry name" value="ENDONUCLEASE/EXONUCLEASE/PHOSPHATASE FAMILY DOMAIN-CONTAINING PROTEIN 1"/>
    <property type="match status" value="1"/>
</dbReference>
<dbReference type="RefSeq" id="WP_107864494.1">
    <property type="nucleotide sequence ID" value="NZ_QAON01000002.1"/>
</dbReference>
<dbReference type="NCBIfam" id="TIGR00426">
    <property type="entry name" value="competence protein ComEA helix-hairpin-helix repeat region"/>
    <property type="match status" value="1"/>
</dbReference>
<proteinExistence type="predicted"/>